<dbReference type="RefSeq" id="WP_085558689.1">
    <property type="nucleotide sequence ID" value="NZ_FOAH01000022.1"/>
</dbReference>
<dbReference type="SUPFAM" id="SSF116734">
    <property type="entry name" value="DNA methylase specificity domain"/>
    <property type="match status" value="2"/>
</dbReference>
<comment type="similarity">
    <text evidence="1">Belongs to the type-I restriction system S methylase family.</text>
</comment>
<dbReference type="InterPro" id="IPR052021">
    <property type="entry name" value="Type-I_RS_S_subunit"/>
</dbReference>
<evidence type="ECO:0000313" key="6">
    <source>
        <dbReference type="EMBL" id="SMH26938.1"/>
    </source>
</evidence>
<evidence type="ECO:0000256" key="1">
    <source>
        <dbReference type="ARBA" id="ARBA00010923"/>
    </source>
</evidence>
<dbReference type="STRING" id="1073423.SAMN04488700_0336"/>
<dbReference type="GO" id="GO:0009307">
    <property type="term" value="P:DNA restriction-modification system"/>
    <property type="evidence" value="ECO:0007669"/>
    <property type="project" value="UniProtKB-KW"/>
</dbReference>
<evidence type="ECO:0000256" key="4">
    <source>
        <dbReference type="SAM" id="Coils"/>
    </source>
</evidence>
<feature type="domain" description="Type I restriction modification DNA specificity" evidence="5">
    <location>
        <begin position="17"/>
        <end position="202"/>
    </location>
</feature>
<sequence>MNKKKLVPNRRFEEFNKKWEERILKDFRDKNHKYSYTGGPFGSDLKSEDYTKKGVRIIQLQNIGDGIFLDKYKIYTSESKAKTLSSNLIYPEEIIIAKMAEPLARAAIIPGNYTKYLMSSDGIRLKVNTQNYHTYFILTLINDLRFRKKALQNSTGTTRKRIGLVTLGNLSSYLPNYREQQKIGEFFKHLDQMISLEQHKLEKKKALKSAYLVEMFPAEDKPVPKRRFPGFKEKWIESKLKDISEIVGGGTPSSNKEEFWNGNIDWYSPTEIGNEIYVDSSVRKITEIGLEKSSAKILPANKTILFTSRAGIGSMAILKNSASTNQGFQSIILKSEIDTYFIYSMGYLIKSYAISKASGSTFLEISGKTLGEMPIFVPIFEEQQAIGEFFKKLDDKITNQQQKLDKLKAMKQAYLQEMFV</sequence>
<dbReference type="GO" id="GO:0003677">
    <property type="term" value="F:DNA binding"/>
    <property type="evidence" value="ECO:0007669"/>
    <property type="project" value="UniProtKB-KW"/>
</dbReference>
<dbReference type="CDD" id="cd17273">
    <property type="entry name" value="RMtype1_S_EcoJA69PI-TRD1-CR1_like"/>
    <property type="match status" value="1"/>
</dbReference>
<evidence type="ECO:0000259" key="5">
    <source>
        <dbReference type="Pfam" id="PF01420"/>
    </source>
</evidence>
<accession>A0A1X7MRI5</accession>
<dbReference type="OrthoDB" id="9795776at2"/>
<feature type="coiled-coil region" evidence="4">
    <location>
        <begin position="390"/>
        <end position="417"/>
    </location>
</feature>
<keyword evidence="2" id="KW-0680">Restriction system</keyword>
<feature type="domain" description="Type I restriction modification DNA specificity" evidence="5">
    <location>
        <begin position="233"/>
        <end position="408"/>
    </location>
</feature>
<evidence type="ECO:0000256" key="2">
    <source>
        <dbReference type="ARBA" id="ARBA00022747"/>
    </source>
</evidence>
<dbReference type="Gene3D" id="1.10.287.1120">
    <property type="entry name" value="Bipartite methylase S protein"/>
    <property type="match status" value="1"/>
</dbReference>
<name>A0A1X7MRI5_9LACT</name>
<dbReference type="InterPro" id="IPR044946">
    <property type="entry name" value="Restrct_endonuc_typeI_TRD_sf"/>
</dbReference>
<reference evidence="6 7" key="1">
    <citation type="submission" date="2017-04" db="EMBL/GenBank/DDBJ databases">
        <authorList>
            <person name="Afonso C.L."/>
            <person name="Miller P.J."/>
            <person name="Scott M.A."/>
            <person name="Spackman E."/>
            <person name="Goraichik I."/>
            <person name="Dimitrov K.M."/>
            <person name="Suarez D.L."/>
            <person name="Swayne D.E."/>
        </authorList>
    </citation>
    <scope>NUCLEOTIDE SEQUENCE [LARGE SCALE GENOMIC DNA]</scope>
    <source>
        <strain evidence="6 7">LMG26642</strain>
    </source>
</reference>
<keyword evidence="3" id="KW-0238">DNA-binding</keyword>
<organism evidence="6 7">
    <name type="scientific">Carnobacterium iners</name>
    <dbReference type="NCBI Taxonomy" id="1073423"/>
    <lineage>
        <taxon>Bacteria</taxon>
        <taxon>Bacillati</taxon>
        <taxon>Bacillota</taxon>
        <taxon>Bacilli</taxon>
        <taxon>Lactobacillales</taxon>
        <taxon>Carnobacteriaceae</taxon>
        <taxon>Carnobacterium</taxon>
    </lineage>
</organism>
<keyword evidence="7" id="KW-1185">Reference proteome</keyword>
<dbReference type="EMBL" id="FXBJ01000002">
    <property type="protein sequence ID" value="SMH26938.1"/>
    <property type="molecule type" value="Genomic_DNA"/>
</dbReference>
<dbReference type="PANTHER" id="PTHR30408:SF13">
    <property type="entry name" value="TYPE I RESTRICTION ENZYME HINDI SPECIFICITY SUBUNIT"/>
    <property type="match status" value="1"/>
</dbReference>
<evidence type="ECO:0000256" key="3">
    <source>
        <dbReference type="ARBA" id="ARBA00023125"/>
    </source>
</evidence>
<protein>
    <submittedName>
        <fullName evidence="6">Type I restriction enzyme, S subunit</fullName>
    </submittedName>
</protein>
<proteinExistence type="inferred from homology"/>
<dbReference type="AlphaFoldDB" id="A0A1X7MRI5"/>
<dbReference type="Pfam" id="PF01420">
    <property type="entry name" value="Methylase_S"/>
    <property type="match status" value="2"/>
</dbReference>
<gene>
    <name evidence="6" type="ORF">SAMN04488700_0336</name>
</gene>
<dbReference type="InterPro" id="IPR000055">
    <property type="entry name" value="Restrct_endonuc_typeI_TRD"/>
</dbReference>
<dbReference type="PANTHER" id="PTHR30408">
    <property type="entry name" value="TYPE-1 RESTRICTION ENZYME ECOKI SPECIFICITY PROTEIN"/>
    <property type="match status" value="1"/>
</dbReference>
<dbReference type="Proteomes" id="UP000193435">
    <property type="component" value="Unassembled WGS sequence"/>
</dbReference>
<keyword evidence="4" id="KW-0175">Coiled coil</keyword>
<dbReference type="Gene3D" id="3.90.220.20">
    <property type="entry name" value="DNA methylase specificity domains"/>
    <property type="match status" value="2"/>
</dbReference>
<evidence type="ECO:0000313" key="7">
    <source>
        <dbReference type="Proteomes" id="UP000193435"/>
    </source>
</evidence>